<organism evidence="1">
    <name type="scientific">Streptomyces sp. NBC_01393</name>
    <dbReference type="NCBI Taxonomy" id="2903851"/>
    <lineage>
        <taxon>Bacteria</taxon>
        <taxon>Bacillati</taxon>
        <taxon>Actinomycetota</taxon>
        <taxon>Actinomycetes</taxon>
        <taxon>Kitasatosporales</taxon>
        <taxon>Streptomycetaceae</taxon>
        <taxon>Streptomyces</taxon>
    </lineage>
</organism>
<proteinExistence type="predicted"/>
<evidence type="ECO:0000313" key="1">
    <source>
        <dbReference type="EMBL" id="WTZ11774.1"/>
    </source>
</evidence>
<gene>
    <name evidence="1" type="ORF">OG699_29645</name>
</gene>
<dbReference type="AlphaFoldDB" id="A0AAU3I5U3"/>
<accession>A0AAU3I5U3</accession>
<name>A0AAU3I5U3_9ACTN</name>
<sequence>MSAAHPVPARGGAVVRRRVAFDRIAFLRTPSQQYVYEEAR</sequence>
<reference evidence="1" key="1">
    <citation type="submission" date="2022-10" db="EMBL/GenBank/DDBJ databases">
        <title>The complete genomes of actinobacterial strains from the NBC collection.</title>
        <authorList>
            <person name="Joergensen T.S."/>
            <person name="Alvarez Arevalo M."/>
            <person name="Sterndorff E.B."/>
            <person name="Faurdal D."/>
            <person name="Vuksanovic O."/>
            <person name="Mourched A.-S."/>
            <person name="Charusanti P."/>
            <person name="Shaw S."/>
            <person name="Blin K."/>
            <person name="Weber T."/>
        </authorList>
    </citation>
    <scope>NUCLEOTIDE SEQUENCE</scope>
    <source>
        <strain evidence="1">NBC_01393</strain>
    </source>
</reference>
<dbReference type="EMBL" id="CP109546">
    <property type="protein sequence ID" value="WTZ11774.1"/>
    <property type="molecule type" value="Genomic_DNA"/>
</dbReference>
<protein>
    <submittedName>
        <fullName evidence="1">Uncharacterized protein</fullName>
    </submittedName>
</protein>